<sequence>MPSPELVFIPSITQVNAVTWDSLFADSYPFTRHGFLQALEAGGSIGAASGWLPQYACLYQGQQLIAAMPCYIKTHSYGEYLFDWAFAEAYDRHRLAYYPKLVCAIPFTPAGGPRLGLAPGHQPAQVMPLLEQGLITLSEKIGASGYQCLFCEPQLGQQLQKQHWLPRLNVQFHWLNRGYRSMDDFLARFSSRKRKNLLKERARVLDCGIRFRTLTGDALIPDLWRQFYHFYRRTYQKRAGHDGYLTLDTFLRWGEYCRDQCVLFAAYREQRLVAGALCFRSDDTLYGRYWGCEQELEFLHFEACYYQGIEYCIEQGLARFDAGAQGEHKLQRGFEPRLCYGYVKLFERGFNEAIADYCRREAEQMRRYQVQCRTQLPFKQQD</sequence>
<dbReference type="RefSeq" id="WP_344954409.1">
    <property type="nucleotide sequence ID" value="NZ_BAABCX010000001.1"/>
</dbReference>
<dbReference type="EMBL" id="BAABCX010000001">
    <property type="protein sequence ID" value="GAA3528912.1"/>
    <property type="molecule type" value="Genomic_DNA"/>
</dbReference>
<evidence type="ECO:0000313" key="2">
    <source>
        <dbReference type="Proteomes" id="UP001500795"/>
    </source>
</evidence>
<dbReference type="PANTHER" id="PTHR47017:SF1">
    <property type="entry name" value="ACYL-COA"/>
    <property type="match status" value="1"/>
</dbReference>
<dbReference type="PANTHER" id="PTHR47017">
    <property type="entry name" value="ACYL-COA"/>
    <property type="match status" value="1"/>
</dbReference>
<protein>
    <submittedName>
        <fullName evidence="1">GNAT family N-acetyltransferase</fullName>
    </submittedName>
</protein>
<comment type="caution">
    <text evidence="1">The sequence shown here is derived from an EMBL/GenBank/DDBJ whole genome shotgun (WGS) entry which is preliminary data.</text>
</comment>
<dbReference type="SUPFAM" id="SSF55729">
    <property type="entry name" value="Acyl-CoA N-acyltransferases (Nat)"/>
    <property type="match status" value="1"/>
</dbReference>
<evidence type="ECO:0000313" key="1">
    <source>
        <dbReference type="EMBL" id="GAA3528912.1"/>
    </source>
</evidence>
<dbReference type="Gene3D" id="3.40.630.30">
    <property type="match status" value="1"/>
</dbReference>
<dbReference type="InterPro" id="IPR016181">
    <property type="entry name" value="Acyl_CoA_acyltransferase"/>
</dbReference>
<keyword evidence="2" id="KW-1185">Reference proteome</keyword>
<gene>
    <name evidence="1" type="ORF">GCM10022394_05110</name>
</gene>
<name>A0ABP6V4R5_9GAMM</name>
<reference evidence="2" key="1">
    <citation type="journal article" date="2019" name="Int. J. Syst. Evol. Microbiol.">
        <title>The Global Catalogue of Microorganisms (GCM) 10K type strain sequencing project: providing services to taxonomists for standard genome sequencing and annotation.</title>
        <authorList>
            <consortium name="The Broad Institute Genomics Platform"/>
            <consortium name="The Broad Institute Genome Sequencing Center for Infectious Disease"/>
            <person name="Wu L."/>
            <person name="Ma J."/>
        </authorList>
    </citation>
    <scope>NUCLEOTIDE SEQUENCE [LARGE SCALE GENOMIC DNA]</scope>
    <source>
        <strain evidence="2">JCM 17110</strain>
    </source>
</reference>
<dbReference type="InterPro" id="IPR007434">
    <property type="entry name" value="FemAB-like"/>
</dbReference>
<accession>A0ABP6V4R5</accession>
<proteinExistence type="predicted"/>
<organism evidence="1 2">
    <name type="scientific">Zobellella aerophila</name>
    <dbReference type="NCBI Taxonomy" id="870480"/>
    <lineage>
        <taxon>Bacteria</taxon>
        <taxon>Pseudomonadati</taxon>
        <taxon>Pseudomonadota</taxon>
        <taxon>Gammaproteobacteria</taxon>
        <taxon>Aeromonadales</taxon>
        <taxon>Aeromonadaceae</taxon>
        <taxon>Zobellella</taxon>
    </lineage>
</organism>
<dbReference type="Pfam" id="PF04339">
    <property type="entry name" value="FemAB_like"/>
    <property type="match status" value="1"/>
</dbReference>
<dbReference type="Proteomes" id="UP001500795">
    <property type="component" value="Unassembled WGS sequence"/>
</dbReference>